<dbReference type="PANTHER" id="PTHR43606:SF2">
    <property type="entry name" value="ALKALINE PHOSPHATASE FAMILY PROTEIN (AFU_ORTHOLOGUE AFUA_5G03860)"/>
    <property type="match status" value="1"/>
</dbReference>
<dbReference type="AlphaFoldDB" id="A0A150T7W0"/>
<dbReference type="EMBL" id="JEME01003399">
    <property type="protein sequence ID" value="KYG00558.1"/>
    <property type="molecule type" value="Genomic_DNA"/>
</dbReference>
<evidence type="ECO:0000259" key="1">
    <source>
        <dbReference type="Pfam" id="PF09423"/>
    </source>
</evidence>
<dbReference type="InterPro" id="IPR029052">
    <property type="entry name" value="Metallo-depent_PP-like"/>
</dbReference>
<dbReference type="PANTHER" id="PTHR43606">
    <property type="entry name" value="PHOSPHATASE, PUTATIVE (AFU_ORTHOLOGUE AFUA_6G08710)-RELATED"/>
    <property type="match status" value="1"/>
</dbReference>
<evidence type="ECO:0000313" key="3">
    <source>
        <dbReference type="EMBL" id="KYG00558.1"/>
    </source>
</evidence>
<comment type="caution">
    <text evidence="3">The sequence shown here is derived from an EMBL/GenBank/DDBJ whole genome shotgun (WGS) entry which is preliminary data.</text>
</comment>
<dbReference type="Gene3D" id="2.60.40.380">
    <property type="entry name" value="Purple acid phosphatase-like, N-terminal"/>
    <property type="match status" value="1"/>
</dbReference>
<dbReference type="InterPro" id="IPR038607">
    <property type="entry name" value="PhoD-like_sf"/>
</dbReference>
<dbReference type="Gene3D" id="3.60.21.70">
    <property type="entry name" value="PhoD-like phosphatase"/>
    <property type="match status" value="1"/>
</dbReference>
<name>A0A150T7W0_SORCE</name>
<dbReference type="Pfam" id="PF09423">
    <property type="entry name" value="PhoD"/>
    <property type="match status" value="2"/>
</dbReference>
<dbReference type="InterPro" id="IPR032093">
    <property type="entry name" value="PhoD_N"/>
</dbReference>
<reference evidence="3 4" key="1">
    <citation type="submission" date="2014-02" db="EMBL/GenBank/DDBJ databases">
        <title>The small core and large imbalanced accessory genome model reveals a collaborative survival strategy of Sorangium cellulosum strains in nature.</title>
        <authorList>
            <person name="Han K."/>
            <person name="Peng R."/>
            <person name="Blom J."/>
            <person name="Li Y.-Z."/>
        </authorList>
    </citation>
    <scope>NUCLEOTIDE SEQUENCE [LARGE SCALE GENOMIC DNA]</scope>
    <source>
        <strain evidence="3 4">So0007-03</strain>
    </source>
</reference>
<organism evidence="3 4">
    <name type="scientific">Sorangium cellulosum</name>
    <name type="common">Polyangium cellulosum</name>
    <dbReference type="NCBI Taxonomy" id="56"/>
    <lineage>
        <taxon>Bacteria</taxon>
        <taxon>Pseudomonadati</taxon>
        <taxon>Myxococcota</taxon>
        <taxon>Polyangia</taxon>
        <taxon>Polyangiales</taxon>
        <taxon>Polyangiaceae</taxon>
        <taxon>Sorangium</taxon>
    </lineage>
</organism>
<evidence type="ECO:0008006" key="5">
    <source>
        <dbReference type="Google" id="ProtNLM"/>
    </source>
</evidence>
<proteinExistence type="predicted"/>
<feature type="domain" description="PhoD-like phosphatase metallophosphatase" evidence="1">
    <location>
        <begin position="511"/>
        <end position="642"/>
    </location>
</feature>
<feature type="domain" description="Phospholipase D N-terminal" evidence="2">
    <location>
        <begin position="45"/>
        <end position="153"/>
    </location>
</feature>
<sequence>MRRRDFLRATLVTAGAVVVPTACSEDEGVAGACDAHENDAYFPQSVASGDPRPDSVVLWTRLVDSQQTADVSLALVIALDEAFTQLVTLTPTSSSAATVGSTSTRLSVIARADFDHCVKVKVSGLSPGTTYYYRFYYTTGNGCVSSRVGRTRTAPTPDADVPVRFAFVSCQDYVGRYYNAYAALAREQLDFVVHLGDYIYETTGDPSIQTPSEERKVTFSDVNGAIAFEPAEGAPYYAARSLSNYRELYKTYRSDRALQRVHELFPMIAIWGDHEFSNECYGATATYFDGRQPETDVERRKAANQAWFEYMPVDYPAGDDFTYDRTADYPQDITIYRDFTFGKHVHLVMTDLRTYRADHLIPEDGFPGKVIVKQAVLLDQLGIEPENMGPYIDEIDVHKDGLYATMLEEAAPVLGFDPSLGFAQDERPRTVNASFVNAVVAKLNEQRSEQEQLPLITRMELAGMESGIAYVDLGKHVDFTLEKPDFYSAFGSRYFVVKETFDAASLFAYETSTESPDAMVMGEAQLAWFKDTIKESKSTWKVWGNEYCLSQLAIDLTPSFAEDDPLKRRFYLSCDGWDGFREQRNALLSEIATAGNVVAITGDLGAFLAGTPAVDRADAEPAKIVEFVGAAISSATYQSRLQRQIASHPLLKHAMGAESIAVGIDDYLVEKGVAAPANPYLAFSNASSNGFCIAEANADEFVVSMHMLPADALAKPLYEEADAATLDGQITIARYKTVAGESDLYEEEGGTWKKWSPATASEGG</sequence>
<accession>A0A150T7W0</accession>
<evidence type="ECO:0000259" key="2">
    <source>
        <dbReference type="Pfam" id="PF16655"/>
    </source>
</evidence>
<evidence type="ECO:0000313" key="4">
    <source>
        <dbReference type="Proteomes" id="UP000075502"/>
    </source>
</evidence>
<dbReference type="InterPro" id="IPR052900">
    <property type="entry name" value="Phospholipid_Metab_Enz"/>
</dbReference>
<protein>
    <recommendedName>
        <fullName evidence="5">Metallophosphatase</fullName>
    </recommendedName>
</protein>
<feature type="domain" description="PhoD-like phosphatase metallophosphatase" evidence="1">
    <location>
        <begin position="165"/>
        <end position="360"/>
    </location>
</feature>
<gene>
    <name evidence="3" type="ORF">BE21_07230</name>
</gene>
<dbReference type="CDD" id="cd07389">
    <property type="entry name" value="MPP_PhoD"/>
    <property type="match status" value="1"/>
</dbReference>
<dbReference type="Pfam" id="PF16655">
    <property type="entry name" value="PhoD_N"/>
    <property type="match status" value="1"/>
</dbReference>
<dbReference type="InterPro" id="IPR018946">
    <property type="entry name" value="PhoD-like_MPP"/>
</dbReference>
<dbReference type="SUPFAM" id="SSF56300">
    <property type="entry name" value="Metallo-dependent phosphatases"/>
    <property type="match status" value="1"/>
</dbReference>
<dbReference type="Proteomes" id="UP000075502">
    <property type="component" value="Unassembled WGS sequence"/>
</dbReference>